<gene>
    <name evidence="1" type="ORF">FZ929_22275</name>
</gene>
<proteinExistence type="predicted"/>
<reference evidence="1 2" key="1">
    <citation type="submission" date="2019-08" db="EMBL/GenBank/DDBJ databases">
        <title>Emergence of NDM-5-producing hypervirulent Klebsiella pneumoniae from clinical infections.</title>
        <authorList>
            <person name="Shen Z."/>
            <person name="Zhang H."/>
            <person name="Li M."/>
        </authorList>
    </citation>
    <scope>NUCLEOTIDE SEQUENCE [LARGE SCALE GENOMIC DNA]</scope>
    <source>
        <strain evidence="1 2">RJ18-06</strain>
    </source>
</reference>
<evidence type="ECO:0000313" key="2">
    <source>
        <dbReference type="Proteomes" id="UP000325096"/>
    </source>
</evidence>
<evidence type="ECO:0008006" key="3">
    <source>
        <dbReference type="Google" id="ProtNLM"/>
    </source>
</evidence>
<organism evidence="1 2">
    <name type="scientific">Klebsiella pneumoniae</name>
    <dbReference type="NCBI Taxonomy" id="573"/>
    <lineage>
        <taxon>Bacteria</taxon>
        <taxon>Pseudomonadati</taxon>
        <taxon>Pseudomonadota</taxon>
        <taxon>Gammaproteobacteria</taxon>
        <taxon>Enterobacterales</taxon>
        <taxon>Enterobacteriaceae</taxon>
        <taxon>Klebsiella/Raoultella group</taxon>
        <taxon>Klebsiella</taxon>
        <taxon>Klebsiella pneumoniae complex</taxon>
    </lineage>
</organism>
<dbReference type="EMBL" id="CP043669">
    <property type="protein sequence ID" value="QEP91943.1"/>
    <property type="molecule type" value="Genomic_DNA"/>
</dbReference>
<accession>A0A5C2LKA0</accession>
<dbReference type="AlphaFoldDB" id="A0A5C2LKA0"/>
<protein>
    <recommendedName>
        <fullName evidence="3">Formate hydrogenlyase transcriptional activator FhlA</fullName>
    </recommendedName>
</protein>
<name>A0A5C2LKA0_KLEPN</name>
<sequence length="65" mass="7041">MSDLGQQGLFDITRLLLQQPDLAALSETLTRLVQQSALADEAAIILWNAGNHRAASTPAMRPAIR</sequence>
<dbReference type="Proteomes" id="UP000325096">
    <property type="component" value="Chromosome"/>
</dbReference>
<evidence type="ECO:0000313" key="1">
    <source>
        <dbReference type="EMBL" id="QEP91943.1"/>
    </source>
</evidence>